<gene>
    <name evidence="2" type="ORF">TSPGSL018_20873</name>
    <name evidence="3" type="ORF">TSPGSL018_3528</name>
</gene>
<reference evidence="3" key="1">
    <citation type="submission" date="2014-05" db="EMBL/GenBank/DDBJ databases">
        <title>The transcriptome of the halophilic microalga Tetraselmis sp. GSL018 isolated from the Great Salt Lake, Utah.</title>
        <authorList>
            <person name="Jinkerson R.E."/>
            <person name="D'Adamo S."/>
            <person name="Posewitz M.C."/>
        </authorList>
    </citation>
    <scope>NUCLEOTIDE SEQUENCE</scope>
    <source>
        <strain evidence="3">GSL018</strain>
    </source>
</reference>
<keyword evidence="3" id="KW-0378">Hydrolase</keyword>
<name>A0A061RJ97_9CHLO</name>
<dbReference type="InterPro" id="IPR003615">
    <property type="entry name" value="HNH_nuc"/>
</dbReference>
<evidence type="ECO:0000313" key="3">
    <source>
        <dbReference type="EMBL" id="JAC70715.1"/>
    </source>
</evidence>
<proteinExistence type="predicted"/>
<dbReference type="EMBL" id="GBEZ01023540">
    <property type="protein sequence ID" value="JAC63352.1"/>
    <property type="molecule type" value="Transcribed_RNA"/>
</dbReference>
<dbReference type="Pfam" id="PF14279">
    <property type="entry name" value="HNH_5"/>
    <property type="match status" value="1"/>
</dbReference>
<evidence type="ECO:0000313" key="2">
    <source>
        <dbReference type="EMBL" id="JAC63352.1"/>
    </source>
</evidence>
<dbReference type="SMART" id="SM00507">
    <property type="entry name" value="HNHc"/>
    <property type="match status" value="1"/>
</dbReference>
<accession>A0A061RJ97</accession>
<protein>
    <submittedName>
        <fullName evidence="3">Hnh endonuclease</fullName>
    </submittedName>
</protein>
<feature type="domain" description="HNH nuclease" evidence="1">
    <location>
        <begin position="181"/>
        <end position="231"/>
    </location>
</feature>
<dbReference type="PANTHER" id="PTHR33877:SF2">
    <property type="entry name" value="OS07G0170200 PROTEIN"/>
    <property type="match status" value="1"/>
</dbReference>
<sequence length="291" mass="32981">MWTFSPGFVSVPVPLSSRARGIRHFPSVPTWKRSRSPHLQSLLTFSEFPSPVFTRRTEICRQSSSATFSMSKGRATHRDIDESVPGKEQTLANNISPLSRKPESFNALHVLNACRTLVLDCSYCPIDVINWQRAVCLDLFEKADVLSYYRAEVRAPRQSFPIPAVVQVRCYVRPKVKELACIRRNILIRDSYQCQYCGSSRDLTIDHVHPASRGGEWRWENLVACCTACNARKGSKTLAELGWRLGRKPKALDPGKFHPVPGLTQRDLRQPPSEWADYLVPGVVEKLTMVQ</sequence>
<keyword evidence="3" id="KW-0540">Nuclease</keyword>
<organism evidence="3">
    <name type="scientific">Tetraselmis sp. GSL018</name>
    <dbReference type="NCBI Taxonomy" id="582737"/>
    <lineage>
        <taxon>Eukaryota</taxon>
        <taxon>Viridiplantae</taxon>
        <taxon>Chlorophyta</taxon>
        <taxon>core chlorophytes</taxon>
        <taxon>Chlorodendrophyceae</taxon>
        <taxon>Chlorodendrales</taxon>
        <taxon>Chlorodendraceae</taxon>
        <taxon>Tetraselmis</taxon>
    </lineage>
</organism>
<dbReference type="EMBL" id="GBEZ01015449">
    <property type="protein sequence ID" value="JAC70715.1"/>
    <property type="molecule type" value="Transcribed_RNA"/>
</dbReference>
<dbReference type="InterPro" id="IPR029471">
    <property type="entry name" value="HNH_5"/>
</dbReference>
<evidence type="ECO:0000259" key="1">
    <source>
        <dbReference type="SMART" id="SM00507"/>
    </source>
</evidence>
<dbReference type="PANTHER" id="PTHR33877">
    <property type="entry name" value="SLL1193 PROTEIN"/>
    <property type="match status" value="1"/>
</dbReference>
<dbReference type="GO" id="GO:0004519">
    <property type="term" value="F:endonuclease activity"/>
    <property type="evidence" value="ECO:0007669"/>
    <property type="project" value="UniProtKB-KW"/>
</dbReference>
<keyword evidence="3" id="KW-0255">Endonuclease</keyword>
<dbReference type="Gene3D" id="1.10.30.50">
    <property type="match status" value="1"/>
</dbReference>
<dbReference type="InterPro" id="IPR052892">
    <property type="entry name" value="NA-targeting_endonuclease"/>
</dbReference>
<dbReference type="CDD" id="cd00085">
    <property type="entry name" value="HNHc"/>
    <property type="match status" value="1"/>
</dbReference>
<dbReference type="AlphaFoldDB" id="A0A061RJ97"/>